<proteinExistence type="predicted"/>
<comment type="caution">
    <text evidence="2">The sequence shown here is derived from an EMBL/GenBank/DDBJ whole genome shotgun (WGS) entry which is preliminary data.</text>
</comment>
<evidence type="ECO:0008006" key="4">
    <source>
        <dbReference type="Google" id="ProtNLM"/>
    </source>
</evidence>
<gene>
    <name evidence="2" type="ORF">COY52_03190</name>
</gene>
<evidence type="ECO:0000313" key="2">
    <source>
        <dbReference type="EMBL" id="PIZ17735.1"/>
    </source>
</evidence>
<name>A0A2M7SDX6_9BACT</name>
<feature type="signal peptide" evidence="1">
    <location>
        <begin position="1"/>
        <end position="19"/>
    </location>
</feature>
<dbReference type="Proteomes" id="UP000229307">
    <property type="component" value="Unassembled WGS sequence"/>
</dbReference>
<organism evidence="2 3">
    <name type="scientific">Candidatus Desantisbacteria bacterium CG_4_10_14_0_8_um_filter_48_22</name>
    <dbReference type="NCBI Taxonomy" id="1974543"/>
    <lineage>
        <taxon>Bacteria</taxon>
        <taxon>Candidatus Desantisiibacteriota</taxon>
    </lineage>
</organism>
<evidence type="ECO:0000256" key="1">
    <source>
        <dbReference type="SAM" id="SignalP"/>
    </source>
</evidence>
<evidence type="ECO:0000313" key="3">
    <source>
        <dbReference type="Proteomes" id="UP000229307"/>
    </source>
</evidence>
<protein>
    <recommendedName>
        <fullName evidence="4">CBM11 domain-containing protein</fullName>
    </recommendedName>
</protein>
<reference evidence="3" key="1">
    <citation type="submission" date="2017-09" db="EMBL/GenBank/DDBJ databases">
        <title>Depth-based differentiation of microbial function through sediment-hosted aquifers and enrichment of novel symbionts in the deep terrestrial subsurface.</title>
        <authorList>
            <person name="Probst A.J."/>
            <person name="Ladd B."/>
            <person name="Jarett J.K."/>
            <person name="Geller-Mcgrath D.E."/>
            <person name="Sieber C.M.K."/>
            <person name="Emerson J.B."/>
            <person name="Anantharaman K."/>
            <person name="Thomas B.C."/>
            <person name="Malmstrom R."/>
            <person name="Stieglmeier M."/>
            <person name="Klingl A."/>
            <person name="Woyke T."/>
            <person name="Ryan C.M."/>
            <person name="Banfield J.F."/>
        </authorList>
    </citation>
    <scope>NUCLEOTIDE SEQUENCE [LARGE SCALE GENOMIC DNA]</scope>
</reference>
<keyword evidence="1" id="KW-0732">Signal</keyword>
<feature type="chain" id="PRO_5014948052" description="CBM11 domain-containing protein" evidence="1">
    <location>
        <begin position="20"/>
        <end position="202"/>
    </location>
</feature>
<dbReference type="AlphaFoldDB" id="A0A2M7SDX6"/>
<sequence>MKRLILLGLAAVFSTVAAAGVFAQEAAKKAPSYVKDPDAAWVILSKKPVKTGLELLEKGAEGDNAPATKGGKEAWAALGKNNAVPDNPDASPFMYFKITKKAFKKGAAPRVKLTVEYFDEGEAEVGLEYDSSDDAVAKCPIPGAFKDHEEKIILEDSGKWKTFSFEIEDGKFDNGCNGCDFRFNFAGGVTFTIGSVAVEKMK</sequence>
<dbReference type="EMBL" id="PFMR01000089">
    <property type="protein sequence ID" value="PIZ17735.1"/>
    <property type="molecule type" value="Genomic_DNA"/>
</dbReference>
<accession>A0A2M7SDX6</accession>